<dbReference type="Proteomes" id="UP001251528">
    <property type="component" value="Unassembled WGS sequence"/>
</dbReference>
<dbReference type="NCBIfam" id="NF041278">
    <property type="entry name" value="CmcJ_NvfI_EfuI"/>
    <property type="match status" value="1"/>
</dbReference>
<dbReference type="AlphaFoldDB" id="A0AAJ0FTI5"/>
<evidence type="ECO:0000313" key="3">
    <source>
        <dbReference type="Proteomes" id="UP001251528"/>
    </source>
</evidence>
<dbReference type="GO" id="GO:0016491">
    <property type="term" value="F:oxidoreductase activity"/>
    <property type="evidence" value="ECO:0007669"/>
    <property type="project" value="InterPro"/>
</dbReference>
<gene>
    <name evidence="2" type="ORF">QQS21_005811</name>
</gene>
<keyword evidence="3" id="KW-1185">Reference proteome</keyword>
<evidence type="ECO:0000256" key="1">
    <source>
        <dbReference type="ARBA" id="ARBA00023604"/>
    </source>
</evidence>
<evidence type="ECO:0000313" key="2">
    <source>
        <dbReference type="EMBL" id="KAK2598100.1"/>
    </source>
</evidence>
<sequence>MTDEDCEDELSPMHFIDRTDLWDTVKPYTLQFYPKEDFPRNNLQHSPCMTRINSMRSRVPAASLDVEGFAVHHLRSKMEYPEFMDKSKVEMVYCRELEDYFREMLGARHVRVLDYQASHSLRSAETENPGIPILRWKTPAQTAAESADTYRAWKPLRFPVCDWPLAVCDAKSIDQNDLVPTDVIYSSYIAENYMVHFNTNQRWYWLPDHQTDEILVFKAVDSKDSGSWPCAHGAFPLPGQHQDVPSRESIDVRLLVMCADMEYVASRSWSS</sequence>
<dbReference type="PANTHER" id="PTHR34598:SF3">
    <property type="entry name" value="OXIDOREDUCTASE AN1597"/>
    <property type="match status" value="1"/>
</dbReference>
<dbReference type="PANTHER" id="PTHR34598">
    <property type="entry name" value="BLL6449 PROTEIN"/>
    <property type="match status" value="1"/>
</dbReference>
<reference evidence="2" key="1">
    <citation type="submission" date="2023-06" db="EMBL/GenBank/DDBJ databases">
        <title>Conoideocrella luteorostrata (Hypocreales: Clavicipitaceae), a potential biocontrol fungus for elongate hemlock scale in United States Christmas tree production areas.</title>
        <authorList>
            <person name="Barrett H."/>
            <person name="Lovett B."/>
            <person name="Macias A.M."/>
            <person name="Stajich J.E."/>
            <person name="Kasson M.T."/>
        </authorList>
    </citation>
    <scope>NUCLEOTIDE SEQUENCE</scope>
    <source>
        <strain evidence="2">ARSEF 14590</strain>
    </source>
</reference>
<proteinExistence type="inferred from homology"/>
<organism evidence="2 3">
    <name type="scientific">Conoideocrella luteorostrata</name>
    <dbReference type="NCBI Taxonomy" id="1105319"/>
    <lineage>
        <taxon>Eukaryota</taxon>
        <taxon>Fungi</taxon>
        <taxon>Dikarya</taxon>
        <taxon>Ascomycota</taxon>
        <taxon>Pezizomycotina</taxon>
        <taxon>Sordariomycetes</taxon>
        <taxon>Hypocreomycetidae</taxon>
        <taxon>Hypocreales</taxon>
        <taxon>Clavicipitaceae</taxon>
        <taxon>Conoideocrella</taxon>
    </lineage>
</organism>
<comment type="similarity">
    <text evidence="1">Belongs to the asaB hydroxylase/desaturase family.</text>
</comment>
<accession>A0AAJ0FTI5</accession>
<dbReference type="InterPro" id="IPR044053">
    <property type="entry name" value="AsaB-like"/>
</dbReference>
<comment type="caution">
    <text evidence="2">The sequence shown here is derived from an EMBL/GenBank/DDBJ whole genome shotgun (WGS) entry which is preliminary data.</text>
</comment>
<name>A0AAJ0FTI5_9HYPO</name>
<dbReference type="EMBL" id="JASWJB010000100">
    <property type="protein sequence ID" value="KAK2598100.1"/>
    <property type="molecule type" value="Genomic_DNA"/>
</dbReference>
<protein>
    <submittedName>
        <fullName evidence="2">Uncharacterized protein</fullName>
    </submittedName>
</protein>